<dbReference type="AlphaFoldDB" id="A0A017SKI2"/>
<dbReference type="EMBL" id="KK088415">
    <property type="protein sequence ID" value="EYE97463.1"/>
    <property type="molecule type" value="Genomic_DNA"/>
</dbReference>
<dbReference type="Proteomes" id="UP000019804">
    <property type="component" value="Unassembled WGS sequence"/>
</dbReference>
<gene>
    <name evidence="1" type="ORF">EURHEDRAFT_294810</name>
</gene>
<evidence type="ECO:0000313" key="1">
    <source>
        <dbReference type="EMBL" id="EYE97463.1"/>
    </source>
</evidence>
<protein>
    <submittedName>
        <fullName evidence="1">Uncharacterized protein</fullName>
    </submittedName>
</protein>
<proteinExistence type="predicted"/>
<dbReference type="HOGENOM" id="CLU_2512244_0_0_1"/>
<dbReference type="GeneID" id="63693373"/>
<reference evidence="2" key="1">
    <citation type="journal article" date="2014" name="Nat. Commun.">
        <title>Genomic adaptations of the halophilic Dead Sea filamentous fungus Eurotium rubrum.</title>
        <authorList>
            <person name="Kis-Papo T."/>
            <person name="Weig A.R."/>
            <person name="Riley R."/>
            <person name="Persoh D."/>
            <person name="Salamov A."/>
            <person name="Sun H."/>
            <person name="Lipzen A."/>
            <person name="Wasser S.P."/>
            <person name="Rambold G."/>
            <person name="Grigoriev I.V."/>
            <person name="Nevo E."/>
        </authorList>
    </citation>
    <scope>NUCLEOTIDE SEQUENCE [LARGE SCALE GENOMIC DNA]</scope>
    <source>
        <strain evidence="2">CBS 135680</strain>
    </source>
</reference>
<name>A0A017SKI2_ASPRC</name>
<sequence>MIQAFRNLCAENASKTKGNTCVDKEKQGPLIDQIIRDTDKIWIILQLPVSHSALALSNTSILRVPCISHVIQICLNELLGKLRQF</sequence>
<organism evidence="1 2">
    <name type="scientific">Aspergillus ruber (strain CBS 135680)</name>
    <dbReference type="NCBI Taxonomy" id="1388766"/>
    <lineage>
        <taxon>Eukaryota</taxon>
        <taxon>Fungi</taxon>
        <taxon>Dikarya</taxon>
        <taxon>Ascomycota</taxon>
        <taxon>Pezizomycotina</taxon>
        <taxon>Eurotiomycetes</taxon>
        <taxon>Eurotiomycetidae</taxon>
        <taxon>Eurotiales</taxon>
        <taxon>Aspergillaceae</taxon>
        <taxon>Aspergillus</taxon>
        <taxon>Aspergillus subgen. Aspergillus</taxon>
    </lineage>
</organism>
<accession>A0A017SKI2</accession>
<keyword evidence="2" id="KW-1185">Reference proteome</keyword>
<dbReference type="RefSeq" id="XP_040641151.1">
    <property type="nucleotide sequence ID" value="XM_040778249.1"/>
</dbReference>
<evidence type="ECO:0000313" key="2">
    <source>
        <dbReference type="Proteomes" id="UP000019804"/>
    </source>
</evidence>